<sequence>MVPEDQNHGKNDGVKVEELQGMIGFLGLGLMGSGIVSNLLKMGHTVTVWNRTAEKKRNGSHQVLIREIVKGHGLNTRKLKHCTPAWNKGRETKKSQPLNIEGARLGRTPAEVVSTCDITFACVSDPKAAKDRLGAQPGLLAGLLPSFPAYQLDRNQELVLGPSGVLQGIRPGKCYVDMSTVDADTVTELAQVAALLRLALQHPFYPSPRPRLTRVGNLVTLEPKPEREEERQVALGLAYPVLHLQTTGRLNSHGQSLHCSDGHQVLELPAL</sequence>
<dbReference type="InterPro" id="IPR006115">
    <property type="entry name" value="6PGDH_NADP-bd"/>
</dbReference>
<evidence type="ECO:0000259" key="1">
    <source>
        <dbReference type="Pfam" id="PF03446"/>
    </source>
</evidence>
<proteinExistence type="predicted"/>
<feature type="domain" description="6-phosphogluconate dehydrogenase NADP-binding" evidence="1">
    <location>
        <begin position="23"/>
        <end position="56"/>
    </location>
</feature>
<dbReference type="Proteomes" id="UP001266305">
    <property type="component" value="Unassembled WGS sequence"/>
</dbReference>
<dbReference type="SUPFAM" id="SSF51735">
    <property type="entry name" value="NAD(P)-binding Rossmann-fold domains"/>
    <property type="match status" value="1"/>
</dbReference>
<comment type="caution">
    <text evidence="2">The sequence shown here is derived from an EMBL/GenBank/DDBJ whole genome shotgun (WGS) entry which is preliminary data.</text>
</comment>
<evidence type="ECO:0000313" key="3">
    <source>
        <dbReference type="Proteomes" id="UP001266305"/>
    </source>
</evidence>
<dbReference type="EMBL" id="JASSZA010000011">
    <property type="protein sequence ID" value="KAK2097478.1"/>
    <property type="molecule type" value="Genomic_DNA"/>
</dbReference>
<organism evidence="2 3">
    <name type="scientific">Saguinus oedipus</name>
    <name type="common">Cotton-top tamarin</name>
    <name type="synonym">Oedipomidas oedipus</name>
    <dbReference type="NCBI Taxonomy" id="9490"/>
    <lineage>
        <taxon>Eukaryota</taxon>
        <taxon>Metazoa</taxon>
        <taxon>Chordata</taxon>
        <taxon>Craniata</taxon>
        <taxon>Vertebrata</taxon>
        <taxon>Euteleostomi</taxon>
        <taxon>Mammalia</taxon>
        <taxon>Eutheria</taxon>
        <taxon>Euarchontoglires</taxon>
        <taxon>Primates</taxon>
        <taxon>Haplorrhini</taxon>
        <taxon>Platyrrhini</taxon>
        <taxon>Cebidae</taxon>
        <taxon>Callitrichinae</taxon>
        <taxon>Saguinus</taxon>
    </lineage>
</organism>
<dbReference type="InterPro" id="IPR036291">
    <property type="entry name" value="NAD(P)-bd_dom_sf"/>
</dbReference>
<dbReference type="PANTHER" id="PTHR43580:SF2">
    <property type="entry name" value="CYTOKINE-LIKE NUCLEAR FACTOR N-PAC"/>
    <property type="match status" value="1"/>
</dbReference>
<keyword evidence="3" id="KW-1185">Reference proteome</keyword>
<gene>
    <name evidence="2" type="ORF">P7K49_022929</name>
</gene>
<dbReference type="Pfam" id="PF03446">
    <property type="entry name" value="NAD_binding_2"/>
    <property type="match status" value="1"/>
</dbReference>
<name>A0ABQ9ULQ0_SAGOE</name>
<accession>A0ABQ9ULQ0</accession>
<protein>
    <recommendedName>
        <fullName evidence="1">6-phosphogluconate dehydrogenase NADP-binding domain-containing protein</fullName>
    </recommendedName>
</protein>
<reference evidence="2 3" key="1">
    <citation type="submission" date="2023-05" db="EMBL/GenBank/DDBJ databases">
        <title>B98-5 Cell Line De Novo Hybrid Assembly: An Optical Mapping Approach.</title>
        <authorList>
            <person name="Kananen K."/>
            <person name="Auerbach J.A."/>
            <person name="Kautto E."/>
            <person name="Blachly J.S."/>
        </authorList>
    </citation>
    <scope>NUCLEOTIDE SEQUENCE [LARGE SCALE GENOMIC DNA]</scope>
    <source>
        <strain evidence="2">B95-8</strain>
        <tissue evidence="2">Cell line</tissue>
    </source>
</reference>
<dbReference type="Gene3D" id="3.40.50.720">
    <property type="entry name" value="NAD(P)-binding Rossmann-like Domain"/>
    <property type="match status" value="1"/>
</dbReference>
<evidence type="ECO:0000313" key="2">
    <source>
        <dbReference type="EMBL" id="KAK2097478.1"/>
    </source>
</evidence>
<dbReference type="PANTHER" id="PTHR43580">
    <property type="entry name" value="OXIDOREDUCTASE GLYR1-RELATED"/>
    <property type="match status" value="1"/>
</dbReference>
<dbReference type="InterPro" id="IPR051265">
    <property type="entry name" value="HIBADH-related_NP60_sf"/>
</dbReference>